<organism evidence="1 2">
    <name type="scientific">Bacillus phage TsarBomba</name>
    <dbReference type="NCBI Taxonomy" id="1690456"/>
    <lineage>
        <taxon>Viruses</taxon>
        <taxon>Duplodnaviria</taxon>
        <taxon>Heunggongvirae</taxon>
        <taxon>Uroviricota</taxon>
        <taxon>Caudoviricetes</taxon>
        <taxon>Herelleviridae</taxon>
        <taxon>Bastillevirinae</taxon>
        <taxon>Tsarbombavirus</taxon>
        <taxon>Tsarbombavirus tsarbomba</taxon>
    </lineage>
</organism>
<evidence type="ECO:0000313" key="2">
    <source>
        <dbReference type="Proteomes" id="UP000204602"/>
    </source>
</evidence>
<keyword evidence="2" id="KW-1185">Reference proteome</keyword>
<gene>
    <name evidence="1" type="ORF">TSARBOMBA_216</name>
</gene>
<name>A0A0K2D069_9CAUD</name>
<sequence length="81" mass="9229">MKESITSRPKHVLREREDAIKVDVFLTSGQVIEVYCKEAKFDVIQSTGEVKGYIFNGMIQPQKINIRVNLIAAYTITDVKI</sequence>
<evidence type="ECO:0000313" key="1">
    <source>
        <dbReference type="EMBL" id="ALA13057.1"/>
    </source>
</evidence>
<dbReference type="RefSeq" id="YP_009207031.1">
    <property type="nucleotide sequence ID" value="NC_028890.1"/>
</dbReference>
<dbReference type="KEGG" id="vg:26633268"/>
<dbReference type="GeneID" id="26633268"/>
<dbReference type="Proteomes" id="UP000204602">
    <property type="component" value="Segment"/>
</dbReference>
<reference evidence="1 2" key="1">
    <citation type="journal article" date="2015" name="Genome Announc.">
        <title>Complete Genome Sequence of Bacillus cereus Group Phage TsarBomba.</title>
        <authorList>
            <person name="Erill I."/>
            <person name="Caruso S.M."/>
        </authorList>
    </citation>
    <scope>NUCLEOTIDE SEQUENCE [LARGE SCALE GENOMIC DNA]</scope>
</reference>
<dbReference type="EMBL" id="KT224359">
    <property type="protein sequence ID" value="ALA13057.1"/>
    <property type="molecule type" value="Genomic_DNA"/>
</dbReference>
<proteinExistence type="predicted"/>
<accession>A0A0K2D069</accession>
<protein>
    <submittedName>
        <fullName evidence="1">Uncharacterized protein</fullName>
    </submittedName>
</protein>